<feature type="compositionally biased region" description="Basic and acidic residues" evidence="1">
    <location>
        <begin position="1"/>
        <end position="24"/>
    </location>
</feature>
<comment type="caution">
    <text evidence="2">The sequence shown here is derived from an EMBL/GenBank/DDBJ whole genome shotgun (WGS) entry which is preliminary data.</text>
</comment>
<dbReference type="STRING" id="1280514.AXFE_18130"/>
<dbReference type="EMBL" id="JXYS01000052">
    <property type="protein sequence ID" value="KJF17331.1"/>
    <property type="molecule type" value="Genomic_DNA"/>
</dbReference>
<name>A0A0D8HJU0_9ACTN</name>
<evidence type="ECO:0000256" key="1">
    <source>
        <dbReference type="SAM" id="MobiDB-lite"/>
    </source>
</evidence>
<accession>A0A0D8HJU0</accession>
<dbReference type="OrthoDB" id="7573292at2"/>
<protein>
    <submittedName>
        <fullName evidence="2">Uncharacterized protein</fullName>
    </submittedName>
</protein>
<dbReference type="AlphaFoldDB" id="A0A0D8HJU0"/>
<keyword evidence="3" id="KW-1185">Reference proteome</keyword>
<feature type="region of interest" description="Disordered" evidence="1">
    <location>
        <begin position="1"/>
        <end position="25"/>
    </location>
</feature>
<dbReference type="Proteomes" id="UP000032360">
    <property type="component" value="Unassembled WGS sequence"/>
</dbReference>
<sequence>MSQRPALDDPSYHNDREALDDPSLKKSCPICGGQFVSIGRRIYCSATCKHRAYRRRHQGLVSNAIVGIGKPRRNISIYECPSCGVHELGIQRCSDCGVFMTRVGIGGLCPHCDEPLAVGELMGEI</sequence>
<evidence type="ECO:0000313" key="2">
    <source>
        <dbReference type="EMBL" id="KJF17331.1"/>
    </source>
</evidence>
<evidence type="ECO:0000313" key="3">
    <source>
        <dbReference type="Proteomes" id="UP000032360"/>
    </source>
</evidence>
<dbReference type="RefSeq" id="WP_052605490.1">
    <property type="nucleotide sequence ID" value="NZ_JXYS01000052.1"/>
</dbReference>
<organism evidence="2 3">
    <name type="scientific">Acidithrix ferrooxidans</name>
    <dbReference type="NCBI Taxonomy" id="1280514"/>
    <lineage>
        <taxon>Bacteria</taxon>
        <taxon>Bacillati</taxon>
        <taxon>Actinomycetota</taxon>
        <taxon>Acidimicrobiia</taxon>
        <taxon>Acidimicrobiales</taxon>
        <taxon>Acidimicrobiaceae</taxon>
        <taxon>Acidithrix</taxon>
    </lineage>
</organism>
<proteinExistence type="predicted"/>
<gene>
    <name evidence="2" type="ORF">AXFE_18130</name>
</gene>
<reference evidence="2 3" key="1">
    <citation type="submission" date="2015-01" db="EMBL/GenBank/DDBJ databases">
        <title>Draft genome of the acidophilic iron oxidizer Acidithrix ferrooxidans strain Py-F3.</title>
        <authorList>
            <person name="Poehlein A."/>
            <person name="Eisen S."/>
            <person name="Schloemann M."/>
            <person name="Johnson B.D."/>
            <person name="Daniel R."/>
            <person name="Muehling M."/>
        </authorList>
    </citation>
    <scope>NUCLEOTIDE SEQUENCE [LARGE SCALE GENOMIC DNA]</scope>
    <source>
        <strain evidence="2 3">Py-F3</strain>
    </source>
</reference>